<protein>
    <submittedName>
        <fullName evidence="6">FprA family A-type flavoprotein</fullName>
    </submittedName>
</protein>
<evidence type="ECO:0000313" key="7">
    <source>
        <dbReference type="Proteomes" id="UP000823824"/>
    </source>
</evidence>
<dbReference type="Proteomes" id="UP000823824">
    <property type="component" value="Unassembled WGS sequence"/>
</dbReference>
<organism evidence="6 7">
    <name type="scientific">Candidatus Oscillibacter excrementigallinarum</name>
    <dbReference type="NCBI Taxonomy" id="2838716"/>
    <lineage>
        <taxon>Bacteria</taxon>
        <taxon>Bacillati</taxon>
        <taxon>Bacillota</taxon>
        <taxon>Clostridia</taxon>
        <taxon>Eubacteriales</taxon>
        <taxon>Oscillospiraceae</taxon>
        <taxon>Oscillibacter</taxon>
    </lineage>
</organism>
<dbReference type="PIRSF" id="PIRSF005243">
    <property type="entry name" value="ROO"/>
    <property type="match status" value="1"/>
</dbReference>
<keyword evidence="4" id="KW-0249">Electron transport</keyword>
<evidence type="ECO:0000256" key="2">
    <source>
        <dbReference type="ARBA" id="ARBA00007121"/>
    </source>
</evidence>
<dbReference type="Gene3D" id="3.40.50.360">
    <property type="match status" value="1"/>
</dbReference>
<dbReference type="Pfam" id="PF19583">
    <property type="entry name" value="ODP"/>
    <property type="match status" value="1"/>
</dbReference>
<dbReference type="CDD" id="cd07709">
    <property type="entry name" value="flavodiiron_proteins_MBL-fold"/>
    <property type="match status" value="1"/>
</dbReference>
<dbReference type="InterPro" id="IPR016440">
    <property type="entry name" value="Rubredoxin-O_OxRdtase"/>
</dbReference>
<name>A0A9D2LIY7_9FIRM</name>
<dbReference type="PANTHER" id="PTHR32145">
    <property type="entry name" value="DIFLAVIN FLAVOPROTEIN A 2-RELATED"/>
    <property type="match status" value="1"/>
</dbReference>
<reference evidence="6" key="2">
    <citation type="submission" date="2021-04" db="EMBL/GenBank/DDBJ databases">
        <authorList>
            <person name="Gilroy R."/>
        </authorList>
    </citation>
    <scope>NUCLEOTIDE SEQUENCE</scope>
    <source>
        <strain evidence="6">ChiBcec18-1249</strain>
    </source>
</reference>
<evidence type="ECO:0000313" key="6">
    <source>
        <dbReference type="EMBL" id="HJB13398.1"/>
    </source>
</evidence>
<dbReference type="InterPro" id="IPR008254">
    <property type="entry name" value="Flavodoxin/NO_synth"/>
</dbReference>
<comment type="cofactor">
    <cofactor evidence="1">
        <name>Fe cation</name>
        <dbReference type="ChEBI" id="CHEBI:24875"/>
    </cofactor>
</comment>
<dbReference type="PROSITE" id="PS50902">
    <property type="entry name" value="FLAVODOXIN_LIKE"/>
    <property type="match status" value="1"/>
</dbReference>
<proteinExistence type="inferred from homology"/>
<dbReference type="GO" id="GO:0046872">
    <property type="term" value="F:metal ion binding"/>
    <property type="evidence" value="ECO:0007669"/>
    <property type="project" value="InterPro"/>
</dbReference>
<dbReference type="SUPFAM" id="SSF52218">
    <property type="entry name" value="Flavoproteins"/>
    <property type="match status" value="1"/>
</dbReference>
<dbReference type="SMART" id="SM00849">
    <property type="entry name" value="Lactamase_B"/>
    <property type="match status" value="1"/>
</dbReference>
<dbReference type="EMBL" id="DWZJ01000055">
    <property type="protein sequence ID" value="HJB13398.1"/>
    <property type="molecule type" value="Genomic_DNA"/>
</dbReference>
<evidence type="ECO:0000256" key="3">
    <source>
        <dbReference type="ARBA" id="ARBA00022448"/>
    </source>
</evidence>
<accession>A0A9D2LIY7</accession>
<comment type="similarity">
    <text evidence="2">In the N-terminal section; belongs to the zinc metallo-hydrolase group 3 family.</text>
</comment>
<dbReference type="GO" id="GO:0016651">
    <property type="term" value="F:oxidoreductase activity, acting on NAD(P)H"/>
    <property type="evidence" value="ECO:0007669"/>
    <property type="project" value="UniProtKB-ARBA"/>
</dbReference>
<dbReference type="AlphaFoldDB" id="A0A9D2LIY7"/>
<evidence type="ECO:0000256" key="1">
    <source>
        <dbReference type="ARBA" id="ARBA00001962"/>
    </source>
</evidence>
<comment type="caution">
    <text evidence="6">The sequence shown here is derived from an EMBL/GenBank/DDBJ whole genome shotgun (WGS) entry which is preliminary data.</text>
</comment>
<sequence>MHCVTNIREDLYWLGASDRRLAKFENVFPIPRGVSYNAYLVLDEKTVLLDTVDKAVGERFFENLEFALAGRPLDYVVVNHMEPDHCATLGGLLRRWPNAQVVANAKTVPMIGQFFDCDISDRTVVVKEGDTLTTGRHTFTFLMAPMVHWPEVMVTYDTTDKVLFSADAFGTFGALNGNIFADQVNFERDWLDDARRYYTNIVGKYGAQVQALLKRAAEVDIHMICPLHGPIWRENIGWFLEKYQLWSTYTPEDKSVAIFCGSIYGHTENAAEILACRLAEKGIRNIALYDVSQTDVSYLVSEAFRCSHLVLASATYNGEIYTPMENFLRDLACHGLRNRSVALIENGTWAARSGMLMTKLLEGMKEMRVMEGTVTLKSSVKDAQRRSLESLADALAAELLH</sequence>
<dbReference type="GO" id="GO:0009055">
    <property type="term" value="F:electron transfer activity"/>
    <property type="evidence" value="ECO:0007669"/>
    <property type="project" value="InterPro"/>
</dbReference>
<dbReference type="GO" id="GO:0010181">
    <property type="term" value="F:FMN binding"/>
    <property type="evidence" value="ECO:0007669"/>
    <property type="project" value="InterPro"/>
</dbReference>
<dbReference type="InterPro" id="IPR051285">
    <property type="entry name" value="NADH_oxidoreductase_modular"/>
</dbReference>
<dbReference type="Gene3D" id="3.60.15.10">
    <property type="entry name" value="Ribonuclease Z/Hydroxyacylglutathione hydrolase-like"/>
    <property type="match status" value="1"/>
</dbReference>
<feature type="domain" description="Flavodoxin-like" evidence="5">
    <location>
        <begin position="256"/>
        <end position="396"/>
    </location>
</feature>
<dbReference type="InterPro" id="IPR036866">
    <property type="entry name" value="RibonucZ/Hydroxyglut_hydro"/>
</dbReference>
<dbReference type="InterPro" id="IPR029039">
    <property type="entry name" value="Flavoprotein-like_sf"/>
</dbReference>
<dbReference type="SUPFAM" id="SSF56281">
    <property type="entry name" value="Metallo-hydrolase/oxidoreductase"/>
    <property type="match status" value="1"/>
</dbReference>
<dbReference type="InterPro" id="IPR045761">
    <property type="entry name" value="ODP_dom"/>
</dbReference>
<keyword evidence="3" id="KW-0813">Transport</keyword>
<evidence type="ECO:0000256" key="4">
    <source>
        <dbReference type="ARBA" id="ARBA00022982"/>
    </source>
</evidence>
<gene>
    <name evidence="6" type="ORF">H9787_06770</name>
</gene>
<dbReference type="PANTHER" id="PTHR32145:SF20">
    <property type="entry name" value="FLAVOPROTEIN"/>
    <property type="match status" value="1"/>
</dbReference>
<reference evidence="6" key="1">
    <citation type="journal article" date="2021" name="PeerJ">
        <title>Extensive microbial diversity within the chicken gut microbiome revealed by metagenomics and culture.</title>
        <authorList>
            <person name="Gilroy R."/>
            <person name="Ravi A."/>
            <person name="Getino M."/>
            <person name="Pursley I."/>
            <person name="Horton D.L."/>
            <person name="Alikhan N.F."/>
            <person name="Baker D."/>
            <person name="Gharbi K."/>
            <person name="Hall N."/>
            <person name="Watson M."/>
            <person name="Adriaenssens E.M."/>
            <person name="Foster-Nyarko E."/>
            <person name="Jarju S."/>
            <person name="Secka A."/>
            <person name="Antonio M."/>
            <person name="Oren A."/>
            <person name="Chaudhuri R.R."/>
            <person name="La Ragione R."/>
            <person name="Hildebrand F."/>
            <person name="Pallen M.J."/>
        </authorList>
    </citation>
    <scope>NUCLEOTIDE SEQUENCE</scope>
    <source>
        <strain evidence="6">ChiBcec18-1249</strain>
    </source>
</reference>
<evidence type="ECO:0000259" key="5">
    <source>
        <dbReference type="PROSITE" id="PS50902"/>
    </source>
</evidence>
<dbReference type="InterPro" id="IPR001279">
    <property type="entry name" value="Metallo-B-lactamas"/>
</dbReference>